<dbReference type="InterPro" id="IPR013207">
    <property type="entry name" value="LGFP"/>
</dbReference>
<feature type="signal peptide" evidence="1">
    <location>
        <begin position="1"/>
        <end position="26"/>
    </location>
</feature>
<keyword evidence="3" id="KW-1185">Reference proteome</keyword>
<comment type="caution">
    <text evidence="2">The sequence shown here is derived from an EMBL/GenBank/DDBJ whole genome shotgun (WGS) entry which is preliminary data.</text>
</comment>
<protein>
    <submittedName>
        <fullName evidence="2">LGFP repeat-containing protein</fullName>
    </submittedName>
</protein>
<gene>
    <name evidence="2" type="ORF">EV191_11022</name>
</gene>
<sequence>MTELRRYARMSLPVTGSALLALTLFAGPAGSTPAESSAAPARQICDYQPASAENSAASPIDERYNAEPDLRELLGPAISEEIVDGPISYKVYQNGRLYWSAETGVHEIRGQIMGTYLDQGGHKAFGAPITDECPTADGVGRYNHFVGTKSSGTTSIYWHPEYGAKLLYGPVRKHWEDAQWEAGTYGYPISNTESTPDGRGTFSDFVGDDGQGASIYWSQETGANGIKGRIRSHWAVNGATGSYLGYPTTDELDTPTGKRSNFEGGYITWNRETGEVADHPW</sequence>
<proteinExistence type="predicted"/>
<dbReference type="Pfam" id="PF08310">
    <property type="entry name" value="LGFP"/>
    <property type="match status" value="4"/>
</dbReference>
<keyword evidence="1" id="KW-0732">Signal</keyword>
<evidence type="ECO:0000313" key="2">
    <source>
        <dbReference type="EMBL" id="TCP48465.1"/>
    </source>
</evidence>
<organism evidence="2 3">
    <name type="scientific">Tamaricihabitans halophyticus</name>
    <dbReference type="NCBI Taxonomy" id="1262583"/>
    <lineage>
        <taxon>Bacteria</taxon>
        <taxon>Bacillati</taxon>
        <taxon>Actinomycetota</taxon>
        <taxon>Actinomycetes</taxon>
        <taxon>Pseudonocardiales</taxon>
        <taxon>Pseudonocardiaceae</taxon>
        <taxon>Tamaricihabitans</taxon>
    </lineage>
</organism>
<dbReference type="EMBL" id="SLXQ01000010">
    <property type="protein sequence ID" value="TCP48465.1"/>
    <property type="molecule type" value="Genomic_DNA"/>
</dbReference>
<dbReference type="RefSeq" id="WP_243659089.1">
    <property type="nucleotide sequence ID" value="NZ_SLXQ01000010.1"/>
</dbReference>
<evidence type="ECO:0000313" key="3">
    <source>
        <dbReference type="Proteomes" id="UP000294911"/>
    </source>
</evidence>
<accession>A0A4R2QN33</accession>
<name>A0A4R2QN33_9PSEU</name>
<reference evidence="2 3" key="1">
    <citation type="submission" date="2019-03" db="EMBL/GenBank/DDBJ databases">
        <title>Genomic Encyclopedia of Type Strains, Phase IV (KMG-IV): sequencing the most valuable type-strain genomes for metagenomic binning, comparative biology and taxonomic classification.</title>
        <authorList>
            <person name="Goeker M."/>
        </authorList>
    </citation>
    <scope>NUCLEOTIDE SEQUENCE [LARGE SCALE GENOMIC DNA]</scope>
    <source>
        <strain evidence="2 3">DSM 45765</strain>
    </source>
</reference>
<evidence type="ECO:0000256" key="1">
    <source>
        <dbReference type="SAM" id="SignalP"/>
    </source>
</evidence>
<feature type="chain" id="PRO_5038339008" evidence="1">
    <location>
        <begin position="27"/>
        <end position="281"/>
    </location>
</feature>
<dbReference type="Proteomes" id="UP000294911">
    <property type="component" value="Unassembled WGS sequence"/>
</dbReference>
<dbReference type="AlphaFoldDB" id="A0A4R2QN33"/>